<evidence type="ECO:0000313" key="2">
    <source>
        <dbReference type="EMBL" id="MBM2418305.1"/>
    </source>
</evidence>
<sequence length="85" mass="9527">MLEEDTNLAARMKRFKPGQFTWPDLTSGKFCDGCRLYLRKPKKPDTGTCDLVRRRHGYAGTVFVGVDAISCSQFSPGLHEDTETA</sequence>
<proteinExistence type="predicted"/>
<dbReference type="AlphaFoldDB" id="A0A9Q2S0N9"/>
<evidence type="ECO:0000313" key="3">
    <source>
        <dbReference type="Proteomes" id="UP000755667"/>
    </source>
</evidence>
<gene>
    <name evidence="1" type="ORF">JQX41_15070</name>
    <name evidence="2" type="ORF">JQX48_15080</name>
</gene>
<keyword evidence="4" id="KW-1185">Reference proteome</keyword>
<evidence type="ECO:0000313" key="1">
    <source>
        <dbReference type="EMBL" id="MBM2413636.1"/>
    </source>
</evidence>
<dbReference type="EMBL" id="JAFBXE010000010">
    <property type="protein sequence ID" value="MBM2413636.1"/>
    <property type="molecule type" value="Genomic_DNA"/>
</dbReference>
<accession>A0A9Q2S0N9</accession>
<dbReference type="GO" id="GO:0019646">
    <property type="term" value="P:aerobic electron transport chain"/>
    <property type="evidence" value="ECO:0007669"/>
    <property type="project" value="InterPro"/>
</dbReference>
<dbReference type="GO" id="GO:0009055">
    <property type="term" value="F:electron transfer activity"/>
    <property type="evidence" value="ECO:0007669"/>
    <property type="project" value="InterPro"/>
</dbReference>
<dbReference type="InterPro" id="IPR036369">
    <property type="entry name" value="HIPIP_sf"/>
</dbReference>
<evidence type="ECO:0000313" key="4">
    <source>
        <dbReference type="Proteomes" id="UP000809440"/>
    </source>
</evidence>
<dbReference type="EMBL" id="JAFBXF010000010">
    <property type="protein sequence ID" value="MBM2418305.1"/>
    <property type="molecule type" value="Genomic_DNA"/>
</dbReference>
<comment type="caution">
    <text evidence="1">The sequence shown here is derived from an EMBL/GenBank/DDBJ whole genome shotgun (WGS) entry which is preliminary data.</text>
</comment>
<dbReference type="Proteomes" id="UP000809440">
    <property type="component" value="Unassembled WGS sequence"/>
</dbReference>
<name>A0A9Q2S0N9_9RHOB</name>
<dbReference type="SUPFAM" id="SSF57652">
    <property type="entry name" value="HIPIP (high potential iron protein)"/>
    <property type="match status" value="1"/>
</dbReference>
<reference evidence="1 4" key="1">
    <citation type="submission" date="2021-01" db="EMBL/GenBank/DDBJ databases">
        <title>Diatom-associated Roseobacters Show Island Model of Population Structure.</title>
        <authorList>
            <person name="Qu L."/>
            <person name="Feng X."/>
            <person name="Chen Y."/>
            <person name="Li L."/>
            <person name="Wang X."/>
            <person name="Hu Z."/>
            <person name="Wang H."/>
            <person name="Luo H."/>
        </authorList>
    </citation>
    <scope>NUCLEOTIDE SEQUENCE</scope>
    <source>
        <strain evidence="2 4">CC28-63</strain>
        <strain evidence="1">CC28-69</strain>
    </source>
</reference>
<dbReference type="Proteomes" id="UP000755667">
    <property type="component" value="Unassembled WGS sequence"/>
</dbReference>
<protein>
    <submittedName>
        <fullName evidence="1">Uncharacterized protein</fullName>
    </submittedName>
</protein>
<dbReference type="RefSeq" id="WP_138487931.1">
    <property type="nucleotide sequence ID" value="NZ_JAFBWU010000010.1"/>
</dbReference>
<organism evidence="1 3">
    <name type="scientific">Marivita cryptomonadis</name>
    <dbReference type="NCBI Taxonomy" id="505252"/>
    <lineage>
        <taxon>Bacteria</taxon>
        <taxon>Pseudomonadati</taxon>
        <taxon>Pseudomonadota</taxon>
        <taxon>Alphaproteobacteria</taxon>
        <taxon>Rhodobacterales</taxon>
        <taxon>Roseobacteraceae</taxon>
        <taxon>Marivita</taxon>
    </lineage>
</organism>